<evidence type="ECO:0000259" key="5">
    <source>
        <dbReference type="PROSITE" id="PS01124"/>
    </source>
</evidence>
<keyword evidence="7" id="KW-1185">Reference proteome</keyword>
<reference evidence="6 7" key="1">
    <citation type="submission" date="2019-03" db="EMBL/GenBank/DDBJ databases">
        <title>Draft genome sequences of novel Actinobacteria.</title>
        <authorList>
            <person name="Sahin N."/>
            <person name="Ay H."/>
            <person name="Saygin H."/>
        </authorList>
    </citation>
    <scope>NUCLEOTIDE SEQUENCE [LARGE SCALE GENOMIC DNA]</scope>
    <source>
        <strain evidence="6 7">5K138</strain>
    </source>
</reference>
<dbReference type="Gene3D" id="1.10.10.60">
    <property type="entry name" value="Homeodomain-like"/>
    <property type="match status" value="1"/>
</dbReference>
<dbReference type="InterPro" id="IPR018060">
    <property type="entry name" value="HTH_AraC"/>
</dbReference>
<dbReference type="PROSITE" id="PS01124">
    <property type="entry name" value="HTH_ARAC_FAMILY_2"/>
    <property type="match status" value="1"/>
</dbReference>
<gene>
    <name evidence="6" type="ORF">E1269_29120</name>
</gene>
<protein>
    <submittedName>
        <fullName evidence="6">Helix-turn-helix domain-containing protein</fullName>
    </submittedName>
</protein>
<dbReference type="GO" id="GO:0043565">
    <property type="term" value="F:sequence-specific DNA binding"/>
    <property type="evidence" value="ECO:0007669"/>
    <property type="project" value="InterPro"/>
</dbReference>
<dbReference type="PANTHER" id="PTHR46796:SF15">
    <property type="entry name" value="BLL1074 PROTEIN"/>
    <property type="match status" value="1"/>
</dbReference>
<dbReference type="OrthoDB" id="2559672at2"/>
<dbReference type="InterPro" id="IPR046532">
    <property type="entry name" value="DUF6597"/>
</dbReference>
<dbReference type="SMART" id="SM00342">
    <property type="entry name" value="HTH_ARAC"/>
    <property type="match status" value="1"/>
</dbReference>
<evidence type="ECO:0000256" key="3">
    <source>
        <dbReference type="ARBA" id="ARBA00023163"/>
    </source>
</evidence>
<evidence type="ECO:0000256" key="4">
    <source>
        <dbReference type="SAM" id="MobiDB-lite"/>
    </source>
</evidence>
<keyword evidence="1" id="KW-0805">Transcription regulation</keyword>
<keyword evidence="3" id="KW-0804">Transcription</keyword>
<dbReference type="Pfam" id="PF20240">
    <property type="entry name" value="DUF6597"/>
    <property type="match status" value="1"/>
</dbReference>
<evidence type="ECO:0000313" key="6">
    <source>
        <dbReference type="EMBL" id="TDD98221.1"/>
    </source>
</evidence>
<comment type="caution">
    <text evidence="6">The sequence shown here is derived from an EMBL/GenBank/DDBJ whole genome shotgun (WGS) entry which is preliminary data.</text>
</comment>
<dbReference type="GO" id="GO:0003700">
    <property type="term" value="F:DNA-binding transcription factor activity"/>
    <property type="evidence" value="ECO:0007669"/>
    <property type="project" value="InterPro"/>
</dbReference>
<evidence type="ECO:0000256" key="1">
    <source>
        <dbReference type="ARBA" id="ARBA00023015"/>
    </source>
</evidence>
<evidence type="ECO:0000256" key="2">
    <source>
        <dbReference type="ARBA" id="ARBA00023125"/>
    </source>
</evidence>
<name>A0A4R5CDT7_9ACTN</name>
<dbReference type="PANTHER" id="PTHR46796">
    <property type="entry name" value="HTH-TYPE TRANSCRIPTIONAL ACTIVATOR RHAS-RELATED"/>
    <property type="match status" value="1"/>
</dbReference>
<dbReference type="EMBL" id="SMKZ01000070">
    <property type="protein sequence ID" value="TDD98221.1"/>
    <property type="molecule type" value="Genomic_DNA"/>
</dbReference>
<dbReference type="Proteomes" id="UP000294739">
    <property type="component" value="Unassembled WGS sequence"/>
</dbReference>
<dbReference type="InterPro" id="IPR050204">
    <property type="entry name" value="AraC_XylS_family_regulators"/>
</dbReference>
<proteinExistence type="predicted"/>
<feature type="domain" description="HTH araC/xylS-type" evidence="5">
    <location>
        <begin position="474"/>
        <end position="564"/>
    </location>
</feature>
<organism evidence="6 7">
    <name type="scientific">Jiangella asiatica</name>
    <dbReference type="NCBI Taxonomy" id="2530372"/>
    <lineage>
        <taxon>Bacteria</taxon>
        <taxon>Bacillati</taxon>
        <taxon>Actinomycetota</taxon>
        <taxon>Actinomycetes</taxon>
        <taxon>Jiangellales</taxon>
        <taxon>Jiangellaceae</taxon>
        <taxon>Jiangella</taxon>
    </lineage>
</organism>
<keyword evidence="2" id="KW-0238">DNA-binding</keyword>
<accession>A0A4R5CDT7</accession>
<evidence type="ECO:0000313" key="7">
    <source>
        <dbReference type="Proteomes" id="UP000294739"/>
    </source>
</evidence>
<sequence length="586" mass="61390">MMSRWMRYQFSRHLFSTSGAVHCVHVVARSVERAIEMPTRFGAGAVVGTKLADNSAPSRSRVVATIVNSGGRASYGTKTWPSSSATARVLRSGAFELSSLRPQDATTFLTRRPSSRWSTENAIGAAPSSPGPGAHGYHIAPADSDGWSPGAPSTRAGGAADAGPVEPGVNAAPIMIPMPRSARAIAPMLQRPTPDFRPYQLIGAPTVWQLVRHGTTCRITSHVLHGHLPVIGDPGPAARSMSRPGGSRLHRNGLHVGQEQLAVVVTPGRATCPSESRASSLTVHRSALPCGQSRHLALPPASVTWETPDVVGQTHREWLPSPRLAGLVSATWVQRVLPGAGPYPHRDIPDGSVHVVCRAGTTPRVAGPLTGPRVEVLDAGSAVVGLRFRQGAAADLLGLPVAELADVVVDATELWGSTALVAGERVAAATTESGAVAALEDLVAAAIGGVGADAPDPLIAEAVRRLMPWNGTEVGAVGAELGLSERGFRRRCRAAVGVGPKTLQRMLRFQGFLARVQLALSRGGSPDRDGLAGLAVDTGYADQAHLTRECVRLTGVTPRAFLRDIEETCGRGHDHAVSFTPLLRPG</sequence>
<feature type="region of interest" description="Disordered" evidence="4">
    <location>
        <begin position="110"/>
        <end position="132"/>
    </location>
</feature>
<dbReference type="Pfam" id="PF12833">
    <property type="entry name" value="HTH_18"/>
    <property type="match status" value="1"/>
</dbReference>
<dbReference type="InParanoid" id="A0A4R5CDT7"/>
<dbReference type="AlphaFoldDB" id="A0A4R5CDT7"/>